<dbReference type="SMART" id="SM00066">
    <property type="entry name" value="GAL4"/>
    <property type="match status" value="2"/>
</dbReference>
<dbReference type="EMBL" id="JBFTWV010000189">
    <property type="protein sequence ID" value="KAL2784216.1"/>
    <property type="molecule type" value="Genomic_DNA"/>
</dbReference>
<feature type="domain" description="Zn(2)-C6 fungal-type" evidence="6">
    <location>
        <begin position="68"/>
        <end position="98"/>
    </location>
</feature>
<dbReference type="InterPro" id="IPR036864">
    <property type="entry name" value="Zn2-C6_fun-type_DNA-bd_sf"/>
</dbReference>
<feature type="region of interest" description="Disordered" evidence="5">
    <location>
        <begin position="115"/>
        <end position="137"/>
    </location>
</feature>
<dbReference type="Proteomes" id="UP001610563">
    <property type="component" value="Unassembled WGS sequence"/>
</dbReference>
<name>A0ABR4FLT1_9EURO</name>
<evidence type="ECO:0000313" key="8">
    <source>
        <dbReference type="Proteomes" id="UP001610563"/>
    </source>
</evidence>
<organism evidence="7 8">
    <name type="scientific">Aspergillus keveii</name>
    <dbReference type="NCBI Taxonomy" id="714993"/>
    <lineage>
        <taxon>Eukaryota</taxon>
        <taxon>Fungi</taxon>
        <taxon>Dikarya</taxon>
        <taxon>Ascomycota</taxon>
        <taxon>Pezizomycotina</taxon>
        <taxon>Eurotiomycetes</taxon>
        <taxon>Eurotiomycetidae</taxon>
        <taxon>Eurotiales</taxon>
        <taxon>Aspergillaceae</taxon>
        <taxon>Aspergillus</taxon>
        <taxon>Aspergillus subgen. Nidulantes</taxon>
    </lineage>
</organism>
<protein>
    <recommendedName>
        <fullName evidence="6">Zn(2)-C6 fungal-type domain-containing protein</fullName>
    </recommendedName>
</protein>
<dbReference type="PANTHER" id="PTHR37540">
    <property type="entry name" value="TRANSCRIPTION FACTOR (ACR-2), PUTATIVE-RELATED-RELATED"/>
    <property type="match status" value="1"/>
</dbReference>
<gene>
    <name evidence="7" type="ORF">BJX66DRAFT_317033</name>
</gene>
<dbReference type="InterPro" id="IPR001138">
    <property type="entry name" value="Zn2Cys6_DnaBD"/>
</dbReference>
<reference evidence="7 8" key="1">
    <citation type="submission" date="2024-07" db="EMBL/GenBank/DDBJ databases">
        <title>Section-level genome sequencing and comparative genomics of Aspergillus sections Usti and Cavernicolus.</title>
        <authorList>
            <consortium name="Lawrence Berkeley National Laboratory"/>
            <person name="Nybo J.L."/>
            <person name="Vesth T.C."/>
            <person name="Theobald S."/>
            <person name="Frisvad J.C."/>
            <person name="Larsen T.O."/>
            <person name="Kjaerboelling I."/>
            <person name="Rothschild-Mancinelli K."/>
            <person name="Lyhne E.K."/>
            <person name="Kogle M.E."/>
            <person name="Barry K."/>
            <person name="Clum A."/>
            <person name="Na H."/>
            <person name="Ledsgaard L."/>
            <person name="Lin J."/>
            <person name="Lipzen A."/>
            <person name="Kuo A."/>
            <person name="Riley R."/>
            <person name="Mondo S."/>
            <person name="Labutti K."/>
            <person name="Haridas S."/>
            <person name="Pangalinan J."/>
            <person name="Salamov A.A."/>
            <person name="Simmons B.A."/>
            <person name="Magnuson J.K."/>
            <person name="Chen J."/>
            <person name="Drula E."/>
            <person name="Henrissat B."/>
            <person name="Wiebenga A."/>
            <person name="Lubbers R.J."/>
            <person name="Gomes A.C."/>
            <person name="Makela M.R."/>
            <person name="Stajich J."/>
            <person name="Grigoriev I.V."/>
            <person name="Mortensen U.H."/>
            <person name="De Vries R.P."/>
            <person name="Baker S.E."/>
            <person name="Andersen M.R."/>
        </authorList>
    </citation>
    <scope>NUCLEOTIDE SEQUENCE [LARGE SCALE GENOMIC DNA]</scope>
    <source>
        <strain evidence="7 8">CBS 209.92</strain>
    </source>
</reference>
<dbReference type="SUPFAM" id="SSF57701">
    <property type="entry name" value="Zn2/Cys6 DNA-binding domain"/>
    <property type="match status" value="2"/>
</dbReference>
<evidence type="ECO:0000256" key="2">
    <source>
        <dbReference type="ARBA" id="ARBA00023125"/>
    </source>
</evidence>
<dbReference type="Pfam" id="PF00172">
    <property type="entry name" value="Zn_clus"/>
    <property type="match status" value="2"/>
</dbReference>
<evidence type="ECO:0000256" key="4">
    <source>
        <dbReference type="ARBA" id="ARBA00023242"/>
    </source>
</evidence>
<keyword evidence="4" id="KW-0539">Nucleus</keyword>
<dbReference type="Gene3D" id="4.10.240.10">
    <property type="entry name" value="Zn(2)-C6 fungal-type DNA-binding domain"/>
    <property type="match status" value="2"/>
</dbReference>
<evidence type="ECO:0000256" key="1">
    <source>
        <dbReference type="ARBA" id="ARBA00023015"/>
    </source>
</evidence>
<evidence type="ECO:0000313" key="7">
    <source>
        <dbReference type="EMBL" id="KAL2784216.1"/>
    </source>
</evidence>
<sequence>MHPQMPNACLPCAAKKRKCDRALPKCSRCSQSKISQECVYRGQFGNGLSSLRSGELPTDLLALKSAVSCEKCRIGKRGCSRDLPACSRCDRLNVPCHYDLGEDYSIDRASQATSAQASPLRLQSPYDSDGDTSLSHESPDRVGLILMMIQRAQSSTPGPYGLQFRPKYPIPERDYFAGLIHFYTDACFIPPLYRVENSLTTHLHTFWMSRALADPCLFVTILFSALAHRDSMQGVPHSPQTIYHQSLALKMLHKQLNAGKQVSYEMAGSALSLTFYNMSGYNTDTAIIHRNGLLQMLEKNQNQGPDFQALTALVNLILLGLSVVVHHEPAAIPRTSTSTRIDPFTFNSDCLPSNVLRRAVVRVAENQYSLLNNETVSGLHDVLDFIIAAENVSFSEVLPILHAATAVHNKAQETSPEPEAMPTTKTAEIINQSCKLATMIFWFILQRNVYPDHSTSTTPVDPAIPRTAIKMLRNMLQKLDMVSWKIHAPEAYLWICFTAAAACDKPASRVPFVTAVTPILSASDTMELSLARECWRYYTWLNGFTCARGGGWNVSKSVVIVS</sequence>
<evidence type="ECO:0000256" key="5">
    <source>
        <dbReference type="SAM" id="MobiDB-lite"/>
    </source>
</evidence>
<keyword evidence="1" id="KW-0805">Transcription regulation</keyword>
<dbReference type="PROSITE" id="PS00463">
    <property type="entry name" value="ZN2_CY6_FUNGAL_1"/>
    <property type="match status" value="2"/>
</dbReference>
<dbReference type="CDD" id="cd00067">
    <property type="entry name" value="GAL4"/>
    <property type="match status" value="2"/>
</dbReference>
<dbReference type="PANTHER" id="PTHR37540:SF5">
    <property type="entry name" value="TRANSCRIPTION FACTOR DOMAIN-CONTAINING PROTEIN"/>
    <property type="match status" value="1"/>
</dbReference>
<evidence type="ECO:0000259" key="6">
    <source>
        <dbReference type="PROSITE" id="PS50048"/>
    </source>
</evidence>
<accession>A0ABR4FLT1</accession>
<comment type="caution">
    <text evidence="7">The sequence shown here is derived from an EMBL/GenBank/DDBJ whole genome shotgun (WGS) entry which is preliminary data.</text>
</comment>
<evidence type="ECO:0000256" key="3">
    <source>
        <dbReference type="ARBA" id="ARBA00023163"/>
    </source>
</evidence>
<dbReference type="PROSITE" id="PS50048">
    <property type="entry name" value="ZN2_CY6_FUNGAL_2"/>
    <property type="match status" value="2"/>
</dbReference>
<keyword evidence="2" id="KW-0238">DNA-binding</keyword>
<keyword evidence="3" id="KW-0804">Transcription</keyword>
<feature type="domain" description="Zn(2)-C6 fungal-type" evidence="6">
    <location>
        <begin position="8"/>
        <end position="40"/>
    </location>
</feature>
<keyword evidence="8" id="KW-1185">Reference proteome</keyword>
<proteinExistence type="predicted"/>